<name>A0A9W2ZSG3_BIOGL</name>
<gene>
    <name evidence="4" type="primary">LOC106052046</name>
</gene>
<evidence type="ECO:0000259" key="2">
    <source>
        <dbReference type="PROSITE" id="PS51029"/>
    </source>
</evidence>
<organism evidence="3 4">
    <name type="scientific">Biomphalaria glabrata</name>
    <name type="common">Bloodfluke planorb</name>
    <name type="synonym">Freshwater snail</name>
    <dbReference type="NCBI Taxonomy" id="6526"/>
    <lineage>
        <taxon>Eukaryota</taxon>
        <taxon>Metazoa</taxon>
        <taxon>Spiralia</taxon>
        <taxon>Lophotrochozoa</taxon>
        <taxon>Mollusca</taxon>
        <taxon>Gastropoda</taxon>
        <taxon>Heterobranchia</taxon>
        <taxon>Euthyneura</taxon>
        <taxon>Panpulmonata</taxon>
        <taxon>Hygrophila</taxon>
        <taxon>Lymnaeoidea</taxon>
        <taxon>Planorbidae</taxon>
        <taxon>Biomphalaria</taxon>
    </lineage>
</organism>
<dbReference type="AlphaFoldDB" id="A0A9W2ZSG3"/>
<dbReference type="PANTHER" id="PTHR12243:SF67">
    <property type="entry name" value="COREPRESSOR OF PANGOLIN, ISOFORM A-RELATED"/>
    <property type="match status" value="1"/>
</dbReference>
<feature type="compositionally biased region" description="Low complexity" evidence="1">
    <location>
        <begin position="193"/>
        <end position="202"/>
    </location>
</feature>
<accession>A0A9W2ZSG3</accession>
<protein>
    <submittedName>
        <fullName evidence="4">Uncharacterized protein LOC106052046</fullName>
    </submittedName>
</protein>
<feature type="region of interest" description="Disordered" evidence="1">
    <location>
        <begin position="165"/>
        <end position="202"/>
    </location>
</feature>
<evidence type="ECO:0000313" key="3">
    <source>
        <dbReference type="Proteomes" id="UP001165740"/>
    </source>
</evidence>
<feature type="compositionally biased region" description="Polar residues" evidence="1">
    <location>
        <begin position="165"/>
        <end position="180"/>
    </location>
</feature>
<keyword evidence="3" id="KW-1185">Reference proteome</keyword>
<dbReference type="PANTHER" id="PTHR12243">
    <property type="entry name" value="MADF DOMAIN TRANSCRIPTION FACTOR"/>
    <property type="match status" value="1"/>
</dbReference>
<dbReference type="RefSeq" id="XP_055877890.1">
    <property type="nucleotide sequence ID" value="XM_056021915.1"/>
</dbReference>
<sequence length="268" mass="30844">MAAYYSKKEKIIELIQKYPVIYNPEHPDYKNKKIKNKIYASIGGMIGDTTGAEVQRKWKNLKDYFIREMKIQQTGQSFKSPNKWIFSHQMEFLRPYVSLSGASNGTFSNVGERFGNRQSDVKQSLSEPFLITTNESFSSSPASEDTTELLSISDIKPVITTQYERPQATAQQEKPQSTTPHVPKHKKRRLSNDSDTSSSSASKIDKAMNYVSHEKYYDRVDCLFLGYADFYKKLSRRGQISIKLKMAQIFTEEELKELDNQNNVNNTQ</sequence>
<dbReference type="InterPro" id="IPR006578">
    <property type="entry name" value="MADF-dom"/>
</dbReference>
<evidence type="ECO:0000313" key="4">
    <source>
        <dbReference type="RefSeq" id="XP_055877890.1"/>
    </source>
</evidence>
<dbReference type="OMA" id="DYFIREM"/>
<dbReference type="Pfam" id="PF10545">
    <property type="entry name" value="MADF_DNA_bdg"/>
    <property type="match status" value="1"/>
</dbReference>
<evidence type="ECO:0000256" key="1">
    <source>
        <dbReference type="SAM" id="MobiDB-lite"/>
    </source>
</evidence>
<proteinExistence type="predicted"/>
<dbReference type="Proteomes" id="UP001165740">
    <property type="component" value="Chromosome 2"/>
</dbReference>
<dbReference type="PROSITE" id="PS51029">
    <property type="entry name" value="MADF"/>
    <property type="match status" value="1"/>
</dbReference>
<dbReference type="InterPro" id="IPR039353">
    <property type="entry name" value="TF_Adf1"/>
</dbReference>
<feature type="domain" description="MADF" evidence="2">
    <location>
        <begin position="10"/>
        <end position="98"/>
    </location>
</feature>
<dbReference type="SMART" id="SM00595">
    <property type="entry name" value="MADF"/>
    <property type="match status" value="1"/>
</dbReference>
<dbReference type="GeneID" id="106052046"/>
<dbReference type="OrthoDB" id="6081971at2759"/>
<reference evidence="4" key="1">
    <citation type="submission" date="2025-08" db="UniProtKB">
        <authorList>
            <consortium name="RefSeq"/>
        </authorList>
    </citation>
    <scope>IDENTIFICATION</scope>
</reference>